<keyword evidence="1" id="KW-1133">Transmembrane helix</keyword>
<accession>A0A6A3XEG3</accession>
<evidence type="ECO:0000313" key="15">
    <source>
        <dbReference type="Proteomes" id="UP000440367"/>
    </source>
</evidence>
<evidence type="ECO:0000313" key="7">
    <source>
        <dbReference type="EMBL" id="KAE9196467.1"/>
    </source>
</evidence>
<evidence type="ECO:0000313" key="19">
    <source>
        <dbReference type="Proteomes" id="UP000476176"/>
    </source>
</evidence>
<dbReference type="Proteomes" id="UP000486351">
    <property type="component" value="Unassembled WGS sequence"/>
</dbReference>
<reference evidence="12 13" key="1">
    <citation type="submission" date="2018-08" db="EMBL/GenBank/DDBJ databases">
        <title>Genomic investigation of the strawberry pathogen Phytophthora fragariae indicates pathogenicity is determined by transcriptional variation in three key races.</title>
        <authorList>
            <person name="Adams T.M."/>
            <person name="Armitage A.D."/>
            <person name="Sobczyk M.K."/>
            <person name="Bates H.J."/>
            <person name="Dunwell J.M."/>
            <person name="Nellist C.F."/>
            <person name="Harrison R.J."/>
        </authorList>
    </citation>
    <scope>NUCLEOTIDE SEQUENCE [LARGE SCALE GENOMIC DNA]</scope>
    <source>
        <strain evidence="10 14">A4</strain>
        <strain evidence="8 15">BC-1</strain>
        <strain evidence="9 19">BC-23</strain>
        <strain evidence="7 13">NOV-27</strain>
        <strain evidence="6 16">NOV-5</strain>
        <strain evidence="4 17">NOV-71</strain>
        <strain evidence="11 20">NOV-77</strain>
        <strain evidence="2 12">NOV-9</strain>
        <strain evidence="5 21">ONT-3</strain>
        <strain evidence="3 18">SCRP245</strain>
    </source>
</reference>
<evidence type="ECO:0000313" key="21">
    <source>
        <dbReference type="Proteomes" id="UP000488956"/>
    </source>
</evidence>
<dbReference type="EMBL" id="QXGE01001833">
    <property type="protein sequence ID" value="KAE9287754.1"/>
    <property type="molecule type" value="Genomic_DNA"/>
</dbReference>
<evidence type="ECO:0000313" key="5">
    <source>
        <dbReference type="EMBL" id="KAE9097630.1"/>
    </source>
</evidence>
<dbReference type="EMBL" id="QXFZ01001626">
    <property type="protein sequence ID" value="KAE9087406.1"/>
    <property type="molecule type" value="Genomic_DNA"/>
</dbReference>
<keyword evidence="13" id="KW-1185">Reference proteome</keyword>
<dbReference type="EMBL" id="QXGB01001129">
    <property type="protein sequence ID" value="KAE9196467.1"/>
    <property type="molecule type" value="Genomic_DNA"/>
</dbReference>
<proteinExistence type="predicted"/>
<evidence type="ECO:0000313" key="17">
    <source>
        <dbReference type="Proteomes" id="UP000441208"/>
    </source>
</evidence>
<evidence type="ECO:0000313" key="20">
    <source>
        <dbReference type="Proteomes" id="UP000486351"/>
    </source>
</evidence>
<evidence type="ECO:0000313" key="10">
    <source>
        <dbReference type="EMBL" id="KAE9287754.1"/>
    </source>
</evidence>
<dbReference type="EMBL" id="QXGC01001048">
    <property type="protein sequence ID" value="KAE9212778.1"/>
    <property type="molecule type" value="Genomic_DNA"/>
</dbReference>
<evidence type="ECO:0000256" key="1">
    <source>
        <dbReference type="SAM" id="Phobius"/>
    </source>
</evidence>
<dbReference type="Proteomes" id="UP000441208">
    <property type="component" value="Unassembled WGS sequence"/>
</dbReference>
<evidence type="ECO:0000313" key="14">
    <source>
        <dbReference type="Proteomes" id="UP000437068"/>
    </source>
</evidence>
<dbReference type="Proteomes" id="UP000429523">
    <property type="component" value="Unassembled WGS sequence"/>
</dbReference>
<dbReference type="EMBL" id="QXGF01001148">
    <property type="protein sequence ID" value="KAE8932180.1"/>
    <property type="molecule type" value="Genomic_DNA"/>
</dbReference>
<dbReference type="EMBL" id="QXGA01001015">
    <property type="protein sequence ID" value="KAE9131909.1"/>
    <property type="molecule type" value="Genomic_DNA"/>
</dbReference>
<gene>
    <name evidence="10" type="ORF">PF001_g20839</name>
    <name evidence="8" type="ORF">PF002_g18174</name>
    <name evidence="9" type="ORF">PF004_g15538</name>
    <name evidence="7" type="ORF">PF005_g16865</name>
    <name evidence="6" type="ORF">PF006_g15396</name>
    <name evidence="4" type="ORF">PF007_g20390</name>
    <name evidence="11" type="ORF">PF008_g15693</name>
    <name evidence="2" type="ORF">PF009_g17780</name>
    <name evidence="5" type="ORF">PF010_g15882</name>
    <name evidence="3" type="ORF">PF011_g22915</name>
</gene>
<evidence type="ECO:0000313" key="4">
    <source>
        <dbReference type="EMBL" id="KAE9087406.1"/>
    </source>
</evidence>
<dbReference type="Proteomes" id="UP000460718">
    <property type="component" value="Unassembled WGS sequence"/>
</dbReference>
<evidence type="ECO:0000313" key="2">
    <source>
        <dbReference type="EMBL" id="KAE8932180.1"/>
    </source>
</evidence>
<dbReference type="OrthoDB" id="10337013at2759"/>
<feature type="transmembrane region" description="Helical" evidence="1">
    <location>
        <begin position="12"/>
        <end position="37"/>
    </location>
</feature>
<dbReference type="AlphaFoldDB" id="A0A6A3XEG3"/>
<name>A0A6A3XEG3_9STRA</name>
<dbReference type="Proteomes" id="UP000440367">
    <property type="component" value="Unassembled WGS sequence"/>
</dbReference>
<dbReference type="Proteomes" id="UP000433483">
    <property type="component" value="Unassembled WGS sequence"/>
</dbReference>
<comment type="caution">
    <text evidence="7">The sequence shown here is derived from an EMBL/GenBank/DDBJ whole genome shotgun (WGS) entry which is preliminary data.</text>
</comment>
<keyword evidence="1" id="KW-0472">Membrane</keyword>
<evidence type="ECO:0000313" key="18">
    <source>
        <dbReference type="Proteomes" id="UP000460718"/>
    </source>
</evidence>
<evidence type="ECO:0000313" key="11">
    <source>
        <dbReference type="EMBL" id="KAE9330584.1"/>
    </source>
</evidence>
<dbReference type="EMBL" id="QXFX01001058">
    <property type="protein sequence ID" value="KAE9097630.1"/>
    <property type="molecule type" value="Genomic_DNA"/>
</dbReference>
<dbReference type="Proteomes" id="UP000476176">
    <property type="component" value="Unassembled WGS sequence"/>
</dbReference>
<keyword evidence="1" id="KW-0812">Transmembrane</keyword>
<dbReference type="Proteomes" id="UP000440732">
    <property type="component" value="Unassembled WGS sequence"/>
</dbReference>
<organism evidence="7 13">
    <name type="scientific">Phytophthora fragariae</name>
    <dbReference type="NCBI Taxonomy" id="53985"/>
    <lineage>
        <taxon>Eukaryota</taxon>
        <taxon>Sar</taxon>
        <taxon>Stramenopiles</taxon>
        <taxon>Oomycota</taxon>
        <taxon>Peronosporomycetes</taxon>
        <taxon>Peronosporales</taxon>
        <taxon>Peronosporaceae</taxon>
        <taxon>Phytophthora</taxon>
    </lineage>
</organism>
<protein>
    <submittedName>
        <fullName evidence="7">Uncharacterized protein</fullName>
    </submittedName>
</protein>
<evidence type="ECO:0000313" key="6">
    <source>
        <dbReference type="EMBL" id="KAE9131909.1"/>
    </source>
</evidence>
<dbReference type="EMBL" id="QXFW01002367">
    <property type="protein sequence ID" value="KAE8979277.1"/>
    <property type="molecule type" value="Genomic_DNA"/>
</dbReference>
<evidence type="ECO:0000313" key="8">
    <source>
        <dbReference type="EMBL" id="KAE9212698.1"/>
    </source>
</evidence>
<dbReference type="Proteomes" id="UP000437068">
    <property type="component" value="Unassembled WGS sequence"/>
</dbReference>
<evidence type="ECO:0000313" key="12">
    <source>
        <dbReference type="Proteomes" id="UP000429523"/>
    </source>
</evidence>
<evidence type="ECO:0000313" key="9">
    <source>
        <dbReference type="EMBL" id="KAE9212778.1"/>
    </source>
</evidence>
<dbReference type="Proteomes" id="UP000488956">
    <property type="component" value="Unassembled WGS sequence"/>
</dbReference>
<evidence type="ECO:0000313" key="13">
    <source>
        <dbReference type="Proteomes" id="UP000433483"/>
    </source>
</evidence>
<dbReference type="EMBL" id="QXGD01001176">
    <property type="protein sequence ID" value="KAE9212698.1"/>
    <property type="molecule type" value="Genomic_DNA"/>
</dbReference>
<dbReference type="EMBL" id="QXFY01001034">
    <property type="protein sequence ID" value="KAE9330584.1"/>
    <property type="molecule type" value="Genomic_DNA"/>
</dbReference>
<sequence length="38" mass="3999">MRVELTSVLIDVFVAASTVALAVAMVSFTSVVLSMLVQ</sequence>
<evidence type="ECO:0000313" key="16">
    <source>
        <dbReference type="Proteomes" id="UP000440732"/>
    </source>
</evidence>
<evidence type="ECO:0000313" key="3">
    <source>
        <dbReference type="EMBL" id="KAE8979277.1"/>
    </source>
</evidence>